<dbReference type="Proteomes" id="UP001597138">
    <property type="component" value="Unassembled WGS sequence"/>
</dbReference>
<evidence type="ECO:0000313" key="2">
    <source>
        <dbReference type="Proteomes" id="UP001597138"/>
    </source>
</evidence>
<gene>
    <name evidence="1" type="ORF">ACFSC2_10605</name>
</gene>
<dbReference type="EMBL" id="JBHUDZ010000009">
    <property type="protein sequence ID" value="MFD1603187.1"/>
    <property type="molecule type" value="Genomic_DNA"/>
</dbReference>
<evidence type="ECO:0008006" key="3">
    <source>
        <dbReference type="Google" id="ProtNLM"/>
    </source>
</evidence>
<dbReference type="PROSITE" id="PS51257">
    <property type="entry name" value="PROKAR_LIPOPROTEIN"/>
    <property type="match status" value="1"/>
</dbReference>
<organism evidence="1 2">
    <name type="scientific">Flavobacterium artemisiae</name>
    <dbReference type="NCBI Taxonomy" id="2126556"/>
    <lineage>
        <taxon>Bacteria</taxon>
        <taxon>Pseudomonadati</taxon>
        <taxon>Bacteroidota</taxon>
        <taxon>Flavobacteriia</taxon>
        <taxon>Flavobacteriales</taxon>
        <taxon>Flavobacteriaceae</taxon>
        <taxon>Flavobacterium</taxon>
    </lineage>
</organism>
<dbReference type="RefSeq" id="WP_379814004.1">
    <property type="nucleotide sequence ID" value="NZ_JBHUDZ010000009.1"/>
</dbReference>
<protein>
    <recommendedName>
        <fullName evidence="3">MORN repeat variant</fullName>
    </recommendedName>
</protein>
<keyword evidence="2" id="KW-1185">Reference proteome</keyword>
<proteinExistence type="predicted"/>
<evidence type="ECO:0000313" key="1">
    <source>
        <dbReference type="EMBL" id="MFD1603187.1"/>
    </source>
</evidence>
<dbReference type="Gene3D" id="3.90.930.1">
    <property type="match status" value="1"/>
</dbReference>
<reference evidence="2" key="1">
    <citation type="journal article" date="2019" name="Int. J. Syst. Evol. Microbiol.">
        <title>The Global Catalogue of Microorganisms (GCM) 10K type strain sequencing project: providing services to taxonomists for standard genome sequencing and annotation.</title>
        <authorList>
            <consortium name="The Broad Institute Genomics Platform"/>
            <consortium name="The Broad Institute Genome Sequencing Center for Infectious Disease"/>
            <person name="Wu L."/>
            <person name="Ma J."/>
        </authorList>
    </citation>
    <scope>NUCLEOTIDE SEQUENCE [LARGE SCALE GENOMIC DNA]</scope>
    <source>
        <strain evidence="2">CCUG 70865</strain>
    </source>
</reference>
<sequence>MKTIYFSLLLIVSIVSCNFSKKQNPDDKQKKIISKIRLKKNISEIDTLWVSQNDSTVFRKEEFMNARPCSKPELQVIYKLIHPKNNAYYFIHDEYGKLVLEGKYTNSYTYEGVMYKNGNFYNTKGYSYNDDGELTTIHYMEDGRNLKTETYDKKRRLEEIIYRDKKSGATTKVEFYDEGQLEKTRFYTSFDQYTTVKANK</sequence>
<accession>A0ABW4HDY6</accession>
<name>A0ABW4HDY6_9FLAO</name>
<comment type="caution">
    <text evidence="1">The sequence shown here is derived from an EMBL/GenBank/DDBJ whole genome shotgun (WGS) entry which is preliminary data.</text>
</comment>